<keyword evidence="2" id="KW-1185">Reference proteome</keyword>
<proteinExistence type="predicted"/>
<reference evidence="1 2" key="1">
    <citation type="submission" date="2019-01" db="EMBL/GenBank/DDBJ databases">
        <title>Ktedonosporobacter rubrisoli SCAWS-G2.</title>
        <authorList>
            <person name="Huang Y."/>
            <person name="Yan B."/>
        </authorList>
    </citation>
    <scope>NUCLEOTIDE SEQUENCE [LARGE SCALE GENOMIC DNA]</scope>
    <source>
        <strain evidence="1 2">SCAWS-G2</strain>
    </source>
</reference>
<protein>
    <submittedName>
        <fullName evidence="1">Uncharacterized protein</fullName>
    </submittedName>
</protein>
<accession>A0A4P6JLR8</accession>
<organism evidence="1 2">
    <name type="scientific">Ktedonosporobacter rubrisoli</name>
    <dbReference type="NCBI Taxonomy" id="2509675"/>
    <lineage>
        <taxon>Bacteria</taxon>
        <taxon>Bacillati</taxon>
        <taxon>Chloroflexota</taxon>
        <taxon>Ktedonobacteria</taxon>
        <taxon>Ktedonobacterales</taxon>
        <taxon>Ktedonosporobacteraceae</taxon>
        <taxon>Ktedonosporobacter</taxon>
    </lineage>
</organism>
<dbReference type="KEGG" id="kbs:EPA93_09220"/>
<dbReference type="RefSeq" id="WP_129886774.1">
    <property type="nucleotide sequence ID" value="NZ_CP035758.1"/>
</dbReference>
<dbReference type="Proteomes" id="UP000290365">
    <property type="component" value="Chromosome"/>
</dbReference>
<evidence type="ECO:0000313" key="2">
    <source>
        <dbReference type="Proteomes" id="UP000290365"/>
    </source>
</evidence>
<dbReference type="OrthoDB" id="162746at2"/>
<dbReference type="EMBL" id="CP035758">
    <property type="protein sequence ID" value="QBD76179.1"/>
    <property type="molecule type" value="Genomic_DNA"/>
</dbReference>
<sequence length="84" mass="8802">MLDAAELAFGRYNGGQNAPIGSYWNPRTMAVFQQTADGVLPQSGTWIPITTSGSSSMNQVAAALNTVLNTSYTGRACIPIPAPI</sequence>
<evidence type="ECO:0000313" key="1">
    <source>
        <dbReference type="EMBL" id="QBD76179.1"/>
    </source>
</evidence>
<dbReference type="AlphaFoldDB" id="A0A4P6JLR8"/>
<name>A0A4P6JLR8_KTERU</name>
<gene>
    <name evidence="1" type="ORF">EPA93_09220</name>
</gene>